<gene>
    <name evidence="1" type="ORF">V7S43_007134</name>
</gene>
<proteinExistence type="predicted"/>
<evidence type="ECO:0000313" key="1">
    <source>
        <dbReference type="EMBL" id="KAL3667580.1"/>
    </source>
</evidence>
<dbReference type="EMBL" id="JBIMZQ010000013">
    <property type="protein sequence ID" value="KAL3667580.1"/>
    <property type="molecule type" value="Genomic_DNA"/>
</dbReference>
<name>A0ABD3FP85_9STRA</name>
<sequence length="103" mass="11749">MKPWQTWEIVNCKIRALKAMAWVENDNVRWDKIHGGARFGTGCDRIILEQPRTYTLSKEEMATRSPGSPKATPAHVETTTEISLSINLPPVPSLVMRSRVWKM</sequence>
<protein>
    <submittedName>
        <fullName evidence="1">Uncharacterized protein</fullName>
    </submittedName>
</protein>
<keyword evidence="2" id="KW-1185">Reference proteome</keyword>
<accession>A0ABD3FP85</accession>
<comment type="caution">
    <text evidence="1">The sequence shown here is derived from an EMBL/GenBank/DDBJ whole genome shotgun (WGS) entry which is preliminary data.</text>
</comment>
<organism evidence="1 2">
    <name type="scientific">Phytophthora oleae</name>
    <dbReference type="NCBI Taxonomy" id="2107226"/>
    <lineage>
        <taxon>Eukaryota</taxon>
        <taxon>Sar</taxon>
        <taxon>Stramenopiles</taxon>
        <taxon>Oomycota</taxon>
        <taxon>Peronosporomycetes</taxon>
        <taxon>Peronosporales</taxon>
        <taxon>Peronosporaceae</taxon>
        <taxon>Phytophthora</taxon>
    </lineage>
</organism>
<evidence type="ECO:0000313" key="2">
    <source>
        <dbReference type="Proteomes" id="UP001632037"/>
    </source>
</evidence>
<reference evidence="1 2" key="1">
    <citation type="submission" date="2024-09" db="EMBL/GenBank/DDBJ databases">
        <title>Genome sequencing and assembly of Phytophthora oleae, isolate VK10A, causative agent of rot of olive drupes.</title>
        <authorList>
            <person name="Conti Taguali S."/>
            <person name="Riolo M."/>
            <person name="La Spada F."/>
            <person name="Cacciola S.O."/>
            <person name="Dionisio G."/>
        </authorList>
    </citation>
    <scope>NUCLEOTIDE SEQUENCE [LARGE SCALE GENOMIC DNA]</scope>
    <source>
        <strain evidence="1 2">VK10A</strain>
    </source>
</reference>
<dbReference type="Proteomes" id="UP001632037">
    <property type="component" value="Unassembled WGS sequence"/>
</dbReference>
<dbReference type="AlphaFoldDB" id="A0ABD3FP85"/>